<dbReference type="OrthoDB" id="2269373at2759"/>
<keyword evidence="7" id="KW-1185">Reference proteome</keyword>
<evidence type="ECO:0000256" key="2">
    <source>
        <dbReference type="ARBA" id="ARBA00022723"/>
    </source>
</evidence>
<proteinExistence type="predicted"/>
<dbReference type="GO" id="GO:0003677">
    <property type="term" value="F:DNA binding"/>
    <property type="evidence" value="ECO:0007669"/>
    <property type="project" value="InterPro"/>
</dbReference>
<dbReference type="InterPro" id="IPR007219">
    <property type="entry name" value="XnlR_reg_dom"/>
</dbReference>
<dbReference type="SUPFAM" id="SSF57701">
    <property type="entry name" value="Zn2/Cys6 DNA-binding domain"/>
    <property type="match status" value="1"/>
</dbReference>
<sequence length="719" mass="81957">MSAEIPTPDESPRDKASPTQPQRSTRTPRVLACVLCQSRKVKCDRKFPCANCAKAGVQCVSAPNAPRPRRKRFAERDLLDRLRHYEDLLRKNDVQFEPLHPDMPTLQAAVTTRRAGGDGEAQPSTPYRAKNFWDAMNRQPQPRVDDLYSSHPGDAEEYDMSDGSGNILRETELKTAWDSLYDNSDHLLFCSRNTSVDLLPLHPSQIHIFKIWQIYLERFDPMLKVTHAPTLQARIIDAASDLTKIDPAFEALMFSIYCVSIFSLGVQECEKLFGASREDLLSGYQLGAREALLNCRFMRTGDREVLTALHFYLMTVKPLTDPRALSSMLGIATRIAQRMGLHDESANRKHPALEAELRRRLWWSLVLFDARISEMTDFRLGLLLPTWDCKLPLNANDFDFRPEMNLPPEVHGVKSEAIFAVVRAEFGDFTRHCASHLDFINPALKPIARSRQTTSADDEFTMFEQMIEEKYLRFCDPQNPLQYMTLWWARGQHAKTRFIKYLAESSMSPKTRTDTELDAGISCALSMLQCDTKIMSAEFGKKFRWLNFLNFPFPAYVHIVYDLRKRPDSDHAPLAWDIMSENCAARFADLDDSDRLMNKRGNPFFKIFAGVVFQAWTAREAAMAQTCTGPVEPPAIVTQIKTRITQIETWAREEGTQDDVGESLAGDANALLGTGTTASYQDFVNVDPEVWPAFQEQASMGMNWAWPTPHYQGMTEYLW</sequence>
<dbReference type="InterPro" id="IPR001138">
    <property type="entry name" value="Zn2Cys6_DnaBD"/>
</dbReference>
<dbReference type="InterPro" id="IPR050613">
    <property type="entry name" value="Sec_Metabolite_Reg"/>
</dbReference>
<keyword evidence="3" id="KW-0539">Nucleus</keyword>
<dbReference type="Gene3D" id="4.10.240.10">
    <property type="entry name" value="Zn(2)-C6 fungal-type DNA-binding domain"/>
    <property type="match status" value="1"/>
</dbReference>
<dbReference type="CDD" id="cd12148">
    <property type="entry name" value="fungal_TF_MHR"/>
    <property type="match status" value="1"/>
</dbReference>
<dbReference type="GO" id="GO:0008270">
    <property type="term" value="F:zinc ion binding"/>
    <property type="evidence" value="ECO:0007669"/>
    <property type="project" value="InterPro"/>
</dbReference>
<reference evidence="7" key="1">
    <citation type="journal article" date="2021" name="BMC Genomics">
        <title>Chromosome-level genome assembly and manually-curated proteome of model necrotroph Parastagonospora nodorum Sn15 reveals a genome-wide trove of candidate effector homologs, and redundancy of virulence-related functions within an accessory chromosome.</title>
        <authorList>
            <person name="Bertazzoni S."/>
            <person name="Jones D.A.B."/>
            <person name="Phan H.T."/>
            <person name="Tan K.-C."/>
            <person name="Hane J.K."/>
        </authorList>
    </citation>
    <scope>NUCLEOTIDE SEQUENCE [LARGE SCALE GENOMIC DNA]</scope>
    <source>
        <strain evidence="7">SN15 / ATCC MYA-4574 / FGSC 10173)</strain>
    </source>
</reference>
<feature type="region of interest" description="Disordered" evidence="4">
    <location>
        <begin position="1"/>
        <end position="27"/>
    </location>
</feature>
<dbReference type="CDD" id="cd00067">
    <property type="entry name" value="GAL4"/>
    <property type="match status" value="1"/>
</dbReference>
<dbReference type="SMART" id="SM00906">
    <property type="entry name" value="Fungal_trans"/>
    <property type="match status" value="1"/>
</dbReference>
<evidence type="ECO:0000256" key="4">
    <source>
        <dbReference type="SAM" id="MobiDB-lite"/>
    </source>
</evidence>
<dbReference type="Pfam" id="PF00172">
    <property type="entry name" value="Zn_clus"/>
    <property type="match status" value="1"/>
</dbReference>
<evidence type="ECO:0000313" key="6">
    <source>
        <dbReference type="EMBL" id="QRD04931.1"/>
    </source>
</evidence>
<gene>
    <name evidence="6" type="ORF">JI435_108520</name>
</gene>
<organism evidence="6 7">
    <name type="scientific">Phaeosphaeria nodorum (strain SN15 / ATCC MYA-4574 / FGSC 10173)</name>
    <name type="common">Glume blotch fungus</name>
    <name type="synonym">Parastagonospora nodorum</name>
    <dbReference type="NCBI Taxonomy" id="321614"/>
    <lineage>
        <taxon>Eukaryota</taxon>
        <taxon>Fungi</taxon>
        <taxon>Dikarya</taxon>
        <taxon>Ascomycota</taxon>
        <taxon>Pezizomycotina</taxon>
        <taxon>Dothideomycetes</taxon>
        <taxon>Pleosporomycetidae</taxon>
        <taxon>Pleosporales</taxon>
        <taxon>Pleosporineae</taxon>
        <taxon>Phaeosphaeriaceae</taxon>
        <taxon>Parastagonospora</taxon>
    </lineage>
</organism>
<evidence type="ECO:0000259" key="5">
    <source>
        <dbReference type="PROSITE" id="PS50048"/>
    </source>
</evidence>
<evidence type="ECO:0000256" key="3">
    <source>
        <dbReference type="ARBA" id="ARBA00023242"/>
    </source>
</evidence>
<dbReference type="EMBL" id="CP069040">
    <property type="protein sequence ID" value="QRD04931.1"/>
    <property type="molecule type" value="Genomic_DNA"/>
</dbReference>
<dbReference type="GO" id="GO:0005634">
    <property type="term" value="C:nucleus"/>
    <property type="evidence" value="ECO:0007669"/>
    <property type="project" value="UniProtKB-SubCell"/>
</dbReference>
<dbReference type="PROSITE" id="PS50048">
    <property type="entry name" value="ZN2_CY6_FUNGAL_2"/>
    <property type="match status" value="1"/>
</dbReference>
<dbReference type="VEuPathDB" id="FungiDB:JI435_108520"/>
<accession>A0A7U2FKI7</accession>
<dbReference type="SMART" id="SM00066">
    <property type="entry name" value="GAL4"/>
    <property type="match status" value="1"/>
</dbReference>
<dbReference type="InterPro" id="IPR036864">
    <property type="entry name" value="Zn2-C6_fun-type_DNA-bd_sf"/>
</dbReference>
<feature type="domain" description="Zn(2)-C6 fungal-type" evidence="5">
    <location>
        <begin position="32"/>
        <end position="61"/>
    </location>
</feature>
<name>A0A7U2FKI7_PHANO</name>
<dbReference type="PANTHER" id="PTHR31001">
    <property type="entry name" value="UNCHARACTERIZED TRANSCRIPTIONAL REGULATORY PROTEIN"/>
    <property type="match status" value="1"/>
</dbReference>
<dbReference type="GO" id="GO:0000981">
    <property type="term" value="F:DNA-binding transcription factor activity, RNA polymerase II-specific"/>
    <property type="evidence" value="ECO:0007669"/>
    <property type="project" value="InterPro"/>
</dbReference>
<evidence type="ECO:0000313" key="7">
    <source>
        <dbReference type="Proteomes" id="UP000663193"/>
    </source>
</evidence>
<dbReference type="Pfam" id="PF04082">
    <property type="entry name" value="Fungal_trans"/>
    <property type="match status" value="1"/>
</dbReference>
<dbReference type="OMA" id="WDCKLPL"/>
<dbReference type="PANTHER" id="PTHR31001:SF45">
    <property type="entry name" value="ZN(II)2CYS6 TRANSCRIPTION FACTOR (EUROFUNG)"/>
    <property type="match status" value="1"/>
</dbReference>
<keyword evidence="2" id="KW-0479">Metal-binding</keyword>
<dbReference type="AlphaFoldDB" id="A0A7U2FKI7"/>
<comment type="subcellular location">
    <subcellularLocation>
        <location evidence="1">Nucleus</location>
    </subcellularLocation>
</comment>
<feature type="compositionally biased region" description="Polar residues" evidence="4">
    <location>
        <begin position="17"/>
        <end position="27"/>
    </location>
</feature>
<protein>
    <recommendedName>
        <fullName evidence="5">Zn(2)-C6 fungal-type domain-containing protein</fullName>
    </recommendedName>
</protein>
<dbReference type="GO" id="GO:0006351">
    <property type="term" value="P:DNA-templated transcription"/>
    <property type="evidence" value="ECO:0007669"/>
    <property type="project" value="InterPro"/>
</dbReference>
<evidence type="ECO:0000256" key="1">
    <source>
        <dbReference type="ARBA" id="ARBA00004123"/>
    </source>
</evidence>
<dbReference type="Proteomes" id="UP000663193">
    <property type="component" value="Chromosome 18"/>
</dbReference>